<dbReference type="Pfam" id="PF02027">
    <property type="entry name" value="RolB_RolC"/>
    <property type="match status" value="1"/>
</dbReference>
<evidence type="ECO:0000259" key="1">
    <source>
        <dbReference type="Pfam" id="PF02027"/>
    </source>
</evidence>
<dbReference type="EMBL" id="KY000029">
    <property type="protein sequence ID" value="ASK41344.1"/>
    <property type="molecule type" value="Genomic_DNA"/>
</dbReference>
<protein>
    <recommendedName>
        <fullName evidence="1">Cytokinin glycosidase domain-containing protein</fullName>
    </recommendedName>
</protein>
<proteinExistence type="predicted"/>
<dbReference type="InterPro" id="IPR006064">
    <property type="entry name" value="Glycosidase"/>
</dbReference>
<evidence type="ECO:0000313" key="2">
    <source>
        <dbReference type="EMBL" id="ASK40581.1"/>
    </source>
</evidence>
<accession>A0A2Z2PD82</accession>
<geneLocation type="plasmid" evidence="3">
    <name>pTi_CFBP5499</name>
</geneLocation>
<keyword evidence="3" id="KW-0614">Plasmid</keyword>
<reference evidence="3" key="1">
    <citation type="submission" date="2016-10" db="EMBL/GenBank/DDBJ databases">
        <title>Agrobacterium Ti plasmids: Classification based on T-DNA and Vir regions organization.</title>
        <authorList>
            <person name="Nabi N."/>
            <person name="Vial L."/>
            <person name="Ben Hafsa A."/>
            <person name="Chapulliot D."/>
            <person name="Berard A."/>
            <person name="Chauveau A."/>
            <person name="Le Paslier M.-C."/>
            <person name="Harzallah Skhiri F."/>
            <person name="Brunel D."/>
            <person name="Nesme X."/>
            <person name="Chaouachi M."/>
        </authorList>
    </citation>
    <scope>NUCLEOTIDE SEQUENCE</scope>
    <source>
        <strain evidence="2">AR125</strain>
        <strain evidence="3">CFBP5499</strain>
        <plasmid evidence="2">pTi_AR125</plasmid>
        <plasmid evidence="3">pTi_CFBP5499</plasmid>
    </source>
</reference>
<sequence length="322" mass="36977">MMVPSRPNFEPFNLLSIGDCREMCFLIGCICSLYRIYIRDNLLLYQEIWVKYWVSKFKEGELKSEIAAMYLRFPFPHPLEVLEIQSPVYPEVICSNAKPIYIYSSRDAVLSYVQSGDVCRFGKTNVLACTLAPYQSEVSIKTVRHLFECLRRENCFGDDSGEGDLSHFVAILPTTSFRDGPRFHLGGQTVQFFWREGGVEFRHDILAFGKALFIGKLADGLSCDWNCAGEDSCLERGETASSRGKIPITVRESRTPDAWRVEGMRYGFVHPVRPSNMTPMHDYSCQPLLSGNLEPSVRHKAWKRFMKKIQEKRRSFSKLFSL</sequence>
<geneLocation type="plasmid" evidence="2">
    <name>pTi_AR125</name>
</geneLocation>
<evidence type="ECO:0000313" key="3">
    <source>
        <dbReference type="EMBL" id="ASK41344.1"/>
    </source>
</evidence>
<dbReference type="AlphaFoldDB" id="A0A2Z2PD82"/>
<name>A0A2Z2PD82_9HYPH</name>
<feature type="domain" description="Cytokinin glycosidase" evidence="1">
    <location>
        <begin position="5"/>
        <end position="211"/>
    </location>
</feature>
<organism evidence="3">
    <name type="scientific">Agrobacterium genomosp. 6</name>
    <dbReference type="NCBI Taxonomy" id="1183411"/>
    <lineage>
        <taxon>Bacteria</taxon>
        <taxon>Pseudomonadati</taxon>
        <taxon>Pseudomonadota</taxon>
        <taxon>Alphaproteobacteria</taxon>
        <taxon>Hyphomicrobiales</taxon>
        <taxon>Rhizobiaceae</taxon>
        <taxon>Rhizobium/Agrobacterium group</taxon>
        <taxon>Agrobacterium</taxon>
        <taxon>Agrobacterium tumefaciens complex</taxon>
    </lineage>
</organism>
<dbReference type="EMBL" id="KY000025">
    <property type="protein sequence ID" value="ASK40581.1"/>
    <property type="molecule type" value="Genomic_DNA"/>
</dbReference>